<reference evidence="2 3" key="1">
    <citation type="submission" date="2018-04" db="EMBL/GenBank/DDBJ databases">
        <title>The genome of golden apple snail Pomacea canaliculata provides insight into stress tolerance and invasive adaptation.</title>
        <authorList>
            <person name="Liu C."/>
            <person name="Liu B."/>
            <person name="Ren Y."/>
            <person name="Zhang Y."/>
            <person name="Wang H."/>
            <person name="Li S."/>
            <person name="Jiang F."/>
            <person name="Yin L."/>
            <person name="Zhang G."/>
            <person name="Qian W."/>
            <person name="Fan W."/>
        </authorList>
    </citation>
    <scope>NUCLEOTIDE SEQUENCE [LARGE SCALE GENOMIC DNA]</scope>
    <source>
        <strain evidence="2">SZHN2017</strain>
        <tissue evidence="2">Muscle</tissue>
    </source>
</reference>
<protein>
    <submittedName>
        <fullName evidence="2">Uncharacterized protein</fullName>
    </submittedName>
</protein>
<gene>
    <name evidence="2" type="ORF">C0Q70_19409</name>
</gene>
<evidence type="ECO:0000256" key="1">
    <source>
        <dbReference type="SAM" id="MobiDB-lite"/>
    </source>
</evidence>
<feature type="compositionally biased region" description="Polar residues" evidence="1">
    <location>
        <begin position="8"/>
        <end position="19"/>
    </location>
</feature>
<evidence type="ECO:0000313" key="2">
    <source>
        <dbReference type="EMBL" id="PVD21238.1"/>
    </source>
</evidence>
<organism evidence="2 3">
    <name type="scientific">Pomacea canaliculata</name>
    <name type="common">Golden apple snail</name>
    <dbReference type="NCBI Taxonomy" id="400727"/>
    <lineage>
        <taxon>Eukaryota</taxon>
        <taxon>Metazoa</taxon>
        <taxon>Spiralia</taxon>
        <taxon>Lophotrochozoa</taxon>
        <taxon>Mollusca</taxon>
        <taxon>Gastropoda</taxon>
        <taxon>Caenogastropoda</taxon>
        <taxon>Architaenioglossa</taxon>
        <taxon>Ampullarioidea</taxon>
        <taxon>Ampullariidae</taxon>
        <taxon>Pomacea</taxon>
    </lineage>
</organism>
<dbReference type="EMBL" id="PZQS01000012">
    <property type="protein sequence ID" value="PVD21238.1"/>
    <property type="molecule type" value="Genomic_DNA"/>
</dbReference>
<name>A0A2T7NJA5_POMCA</name>
<feature type="region of interest" description="Disordered" evidence="1">
    <location>
        <begin position="1"/>
        <end position="42"/>
    </location>
</feature>
<keyword evidence="3" id="KW-1185">Reference proteome</keyword>
<sequence>MDKHDTFATHQATRASSANFFGGGGGGGSGGGGGGGGGGDGGGDDGCRICGGPCTYPGIPRPIFKTLLERSDEGSSDEADSLAVPTTSHNLVDCSVNKL</sequence>
<dbReference type="Proteomes" id="UP000245119">
    <property type="component" value="Linkage Group LG12"/>
</dbReference>
<evidence type="ECO:0000313" key="3">
    <source>
        <dbReference type="Proteomes" id="UP000245119"/>
    </source>
</evidence>
<proteinExistence type="predicted"/>
<accession>A0A2T7NJA5</accession>
<comment type="caution">
    <text evidence="2">The sequence shown here is derived from an EMBL/GenBank/DDBJ whole genome shotgun (WGS) entry which is preliminary data.</text>
</comment>
<feature type="compositionally biased region" description="Gly residues" evidence="1">
    <location>
        <begin position="21"/>
        <end position="41"/>
    </location>
</feature>
<dbReference type="AlphaFoldDB" id="A0A2T7NJA5"/>